<feature type="region of interest" description="Disordered" evidence="1">
    <location>
        <begin position="1"/>
        <end position="54"/>
    </location>
</feature>
<evidence type="ECO:0000313" key="2">
    <source>
        <dbReference type="EMBL" id="CAI9163760.1"/>
    </source>
</evidence>
<dbReference type="EMBL" id="OX459957">
    <property type="protein sequence ID" value="CAI9163760.1"/>
    <property type="molecule type" value="Genomic_DNA"/>
</dbReference>
<evidence type="ECO:0000256" key="1">
    <source>
        <dbReference type="SAM" id="MobiDB-lite"/>
    </source>
</evidence>
<evidence type="ECO:0000313" key="3">
    <source>
        <dbReference type="Proteomes" id="UP001176941"/>
    </source>
</evidence>
<sequence>MLECLTRRRRPSKLAEHEDSAPVTNHGMSHTEGDAPGHHHHPPPLPTTSKCKTHLPSTFAPVRRKKISEEITRYNCRFLGAESEITQMKHAEPRMHTTSVPCVLSDVEVAACDFNTKGCRERREKELATLRPAFHDAGAVISEAAALAPSLIKDDKCYLVTFAPLGRLISSVNILALGSWHLHLSLEEVQEALLGHINASACSPGCICLTIFCSCSQPAWGRGSGYLLIRHFPRGRAGDHDGDEKGGAALGLQR</sequence>
<proteinExistence type="predicted"/>
<accession>A0ABN8YRS4</accession>
<gene>
    <name evidence="2" type="ORF">MRATA1EN1_LOCUS12722</name>
</gene>
<organism evidence="2 3">
    <name type="scientific">Rangifer tarandus platyrhynchus</name>
    <name type="common">Svalbard reindeer</name>
    <dbReference type="NCBI Taxonomy" id="3082113"/>
    <lineage>
        <taxon>Eukaryota</taxon>
        <taxon>Metazoa</taxon>
        <taxon>Chordata</taxon>
        <taxon>Craniata</taxon>
        <taxon>Vertebrata</taxon>
        <taxon>Euteleostomi</taxon>
        <taxon>Mammalia</taxon>
        <taxon>Eutheria</taxon>
        <taxon>Laurasiatheria</taxon>
        <taxon>Artiodactyla</taxon>
        <taxon>Ruminantia</taxon>
        <taxon>Pecora</taxon>
        <taxon>Cervidae</taxon>
        <taxon>Odocoileinae</taxon>
        <taxon>Rangifer</taxon>
    </lineage>
</organism>
<dbReference type="Proteomes" id="UP001176941">
    <property type="component" value="Chromosome 21"/>
</dbReference>
<protein>
    <submittedName>
        <fullName evidence="2">Uncharacterized protein</fullName>
    </submittedName>
</protein>
<keyword evidence="3" id="KW-1185">Reference proteome</keyword>
<reference evidence="2" key="1">
    <citation type="submission" date="2023-04" db="EMBL/GenBank/DDBJ databases">
        <authorList>
            <consortium name="ELIXIR-Norway"/>
        </authorList>
    </citation>
    <scope>NUCLEOTIDE SEQUENCE [LARGE SCALE GENOMIC DNA]</scope>
</reference>
<name>A0ABN8YRS4_RANTA</name>